<keyword evidence="5 8" id="KW-0804">Transcription</keyword>
<organism evidence="9 10">
    <name type="scientific">Mucuna pruriens</name>
    <name type="common">Velvet bean</name>
    <name type="synonym">Dolichos pruriens</name>
    <dbReference type="NCBI Taxonomy" id="157652"/>
    <lineage>
        <taxon>Eukaryota</taxon>
        <taxon>Viridiplantae</taxon>
        <taxon>Streptophyta</taxon>
        <taxon>Embryophyta</taxon>
        <taxon>Tracheophyta</taxon>
        <taxon>Spermatophyta</taxon>
        <taxon>Magnoliopsida</taxon>
        <taxon>eudicotyledons</taxon>
        <taxon>Gunneridae</taxon>
        <taxon>Pentapetalae</taxon>
        <taxon>rosids</taxon>
        <taxon>fabids</taxon>
        <taxon>Fabales</taxon>
        <taxon>Fabaceae</taxon>
        <taxon>Papilionoideae</taxon>
        <taxon>50 kb inversion clade</taxon>
        <taxon>NPAAA clade</taxon>
        <taxon>indigoferoid/millettioid clade</taxon>
        <taxon>Phaseoleae</taxon>
        <taxon>Mucuna</taxon>
    </lineage>
</organism>
<dbReference type="PANTHER" id="PTHR12632">
    <property type="entry name" value="TRANSCRIPTION FACTOR NF-Y ALPHA-RELATED"/>
    <property type="match status" value="1"/>
</dbReference>
<gene>
    <name evidence="9" type="primary">NFYA3</name>
    <name evidence="9" type="ORF">CR513_50015</name>
</gene>
<keyword evidence="3 8" id="KW-0238">DNA-binding</keyword>
<evidence type="ECO:0000313" key="10">
    <source>
        <dbReference type="Proteomes" id="UP000257109"/>
    </source>
</evidence>
<feature type="non-terminal residue" evidence="9">
    <location>
        <position position="1"/>
    </location>
</feature>
<dbReference type="EMBL" id="QJKJ01011593">
    <property type="protein sequence ID" value="RDX70716.1"/>
    <property type="molecule type" value="Genomic_DNA"/>
</dbReference>
<keyword evidence="2 8" id="KW-0805">Transcription regulation</keyword>
<dbReference type="PROSITE" id="PS00686">
    <property type="entry name" value="NFYA_HAP2_1"/>
    <property type="match status" value="1"/>
</dbReference>
<evidence type="ECO:0000256" key="5">
    <source>
        <dbReference type="ARBA" id="ARBA00023163"/>
    </source>
</evidence>
<evidence type="ECO:0000256" key="6">
    <source>
        <dbReference type="ARBA" id="ARBA00023242"/>
    </source>
</evidence>
<dbReference type="InterPro" id="IPR018362">
    <property type="entry name" value="CCAAT-binding_factor_CS"/>
</dbReference>
<keyword evidence="6 8" id="KW-0539">Nucleus</keyword>
<evidence type="ECO:0000256" key="1">
    <source>
        <dbReference type="ARBA" id="ARBA00004123"/>
    </source>
</evidence>
<comment type="function">
    <text evidence="8">Component of the sequence-specific heterotrimeric transcription factor (NF-Y) which specifically recognizes a 5'-CCAAT-3' box motif found in the promoters of its target genes.</text>
</comment>
<dbReference type="GO" id="GO:0003677">
    <property type="term" value="F:DNA binding"/>
    <property type="evidence" value="ECO:0007669"/>
    <property type="project" value="UniProtKB-KW"/>
</dbReference>
<comment type="subcellular location">
    <subcellularLocation>
        <location evidence="1 8">Nucleus</location>
    </subcellularLocation>
</comment>
<dbReference type="SMART" id="SM00521">
    <property type="entry name" value="CBF"/>
    <property type="match status" value="1"/>
</dbReference>
<evidence type="ECO:0000256" key="3">
    <source>
        <dbReference type="ARBA" id="ARBA00023125"/>
    </source>
</evidence>
<protein>
    <recommendedName>
        <fullName evidence="8">Nuclear transcription factor Y subunit</fullName>
    </recommendedName>
</protein>
<dbReference type="GO" id="GO:0016602">
    <property type="term" value="C:CCAAT-binding factor complex"/>
    <property type="evidence" value="ECO:0007669"/>
    <property type="project" value="InterPro"/>
</dbReference>
<proteinExistence type="inferred from homology"/>
<comment type="similarity">
    <text evidence="8">Belongs to the NFYA/HAP2 subunit family.</text>
</comment>
<name>A0A371EXI7_MUCPR</name>
<keyword evidence="4" id="KW-0010">Activator</keyword>
<dbReference type="Proteomes" id="UP000257109">
    <property type="component" value="Unassembled WGS sequence"/>
</dbReference>
<dbReference type="Pfam" id="PF02045">
    <property type="entry name" value="CBFB_NFYA"/>
    <property type="match status" value="1"/>
</dbReference>
<evidence type="ECO:0000256" key="4">
    <source>
        <dbReference type="ARBA" id="ARBA00023159"/>
    </source>
</evidence>
<evidence type="ECO:0000256" key="7">
    <source>
        <dbReference type="ARBA" id="ARBA00025911"/>
    </source>
</evidence>
<dbReference type="Gene3D" id="6.10.250.2430">
    <property type="match status" value="1"/>
</dbReference>
<evidence type="ECO:0000256" key="2">
    <source>
        <dbReference type="ARBA" id="ARBA00023015"/>
    </source>
</evidence>
<dbReference type="GO" id="GO:0003700">
    <property type="term" value="F:DNA-binding transcription factor activity"/>
    <property type="evidence" value="ECO:0007669"/>
    <property type="project" value="UniProtKB-UniRule"/>
</dbReference>
<dbReference type="AlphaFoldDB" id="A0A371EXI7"/>
<reference evidence="9" key="1">
    <citation type="submission" date="2018-05" db="EMBL/GenBank/DDBJ databases">
        <title>Draft genome of Mucuna pruriens seed.</title>
        <authorList>
            <person name="Nnadi N.E."/>
            <person name="Vos R."/>
            <person name="Hasami M.H."/>
            <person name="Devisetty U.K."/>
            <person name="Aguiy J.C."/>
        </authorList>
    </citation>
    <scope>NUCLEOTIDE SEQUENCE [LARGE SCALE GENOMIC DNA]</scope>
    <source>
        <strain evidence="9">JCA_2017</strain>
    </source>
</reference>
<accession>A0A371EXI7</accession>
<dbReference type="PRINTS" id="PR00616">
    <property type="entry name" value="CCAATSUBUNTB"/>
</dbReference>
<comment type="caution">
    <text evidence="9">The sequence shown here is derived from an EMBL/GenBank/DDBJ whole genome shotgun (WGS) entry which is preliminary data.</text>
</comment>
<sequence length="289" mass="31824">MRIKTNVKREKVKTLMVDLVLVVTAGVLMEQRSEEREKESRIILETGRKLQQILVVGVSWGFKRGDMLNLNPTLQVLASSHPYQIPKAQASYPYGDPIFTYGPQAIGQPQMLPQMLGLASNRVALPLDLAEDGPIYVNAKQYHGILRRRQSRAKLEAQNKLIKSRKPYLHESRHRHALKRVRGSGGRFLSTKQLEQSNAEFVTGAHASSDPAIAYQNEHPSEVESHSSKAGDHASSITTCSDRPCLSGNSVNFRQPECIFLGNSANMGGAPQCSGGLTFGGTKHRASVV</sequence>
<keyword evidence="10" id="KW-1185">Reference proteome</keyword>
<dbReference type="STRING" id="157652.A0A371EXI7"/>
<evidence type="ECO:0000256" key="8">
    <source>
        <dbReference type="RuleBase" id="RU367155"/>
    </source>
</evidence>
<dbReference type="InterPro" id="IPR001289">
    <property type="entry name" value="NFYA"/>
</dbReference>
<evidence type="ECO:0000313" key="9">
    <source>
        <dbReference type="EMBL" id="RDX70716.1"/>
    </source>
</evidence>
<dbReference type="PROSITE" id="PS51152">
    <property type="entry name" value="NFYA_HAP2_2"/>
    <property type="match status" value="1"/>
</dbReference>
<feature type="non-terminal residue" evidence="9">
    <location>
        <position position="289"/>
    </location>
</feature>
<dbReference type="OrthoDB" id="1097733at2759"/>
<comment type="subunit">
    <text evidence="7">Heterotrimeric transcription factor composed of three components, NF-YA, NF-YB and NF-YC. NF-YB and NF-YC must interact and dimerize for NF-YA association and DNA binding.</text>
</comment>